<dbReference type="GO" id="GO:0005543">
    <property type="term" value="F:phospholipid binding"/>
    <property type="evidence" value="ECO:0007669"/>
    <property type="project" value="TreeGrafter"/>
</dbReference>
<dbReference type="GO" id="GO:0030125">
    <property type="term" value="C:clathrin vesicle coat"/>
    <property type="evidence" value="ECO:0007669"/>
    <property type="project" value="TreeGrafter"/>
</dbReference>
<protein>
    <recommendedName>
        <fullName evidence="12">ENTH domain-containing protein</fullName>
    </recommendedName>
</protein>
<dbReference type="GO" id="GO:0005886">
    <property type="term" value="C:plasma membrane"/>
    <property type="evidence" value="ECO:0007669"/>
    <property type="project" value="TreeGrafter"/>
</dbReference>
<dbReference type="AlphaFoldDB" id="A0A8H3G751"/>
<dbReference type="Gene3D" id="1.25.40.90">
    <property type="match status" value="1"/>
</dbReference>
<feature type="compositionally biased region" description="Polar residues" evidence="11">
    <location>
        <begin position="350"/>
        <end position="360"/>
    </location>
</feature>
<feature type="compositionally biased region" description="Polar residues" evidence="11">
    <location>
        <begin position="249"/>
        <end position="262"/>
    </location>
</feature>
<dbReference type="InterPro" id="IPR008942">
    <property type="entry name" value="ENTH_VHS"/>
</dbReference>
<evidence type="ECO:0000256" key="1">
    <source>
        <dbReference type="ARBA" id="ARBA00004170"/>
    </source>
</evidence>
<name>A0A8H3G751_9LECA</name>
<organism evidence="13 14">
    <name type="scientific">Heterodermia speciosa</name>
    <dbReference type="NCBI Taxonomy" id="116794"/>
    <lineage>
        <taxon>Eukaryota</taxon>
        <taxon>Fungi</taxon>
        <taxon>Dikarya</taxon>
        <taxon>Ascomycota</taxon>
        <taxon>Pezizomycotina</taxon>
        <taxon>Lecanoromycetes</taxon>
        <taxon>OSLEUM clade</taxon>
        <taxon>Lecanoromycetidae</taxon>
        <taxon>Caliciales</taxon>
        <taxon>Physciaceae</taxon>
        <taxon>Heterodermia</taxon>
    </lineage>
</organism>
<dbReference type="GO" id="GO:0000147">
    <property type="term" value="P:actin cortical patch assembly"/>
    <property type="evidence" value="ECO:0007669"/>
    <property type="project" value="UniProtKB-ARBA"/>
</dbReference>
<comment type="similarity">
    <text evidence="3">Belongs to the epsin family.</text>
</comment>
<proteinExistence type="inferred from homology"/>
<keyword evidence="7" id="KW-0677">Repeat</keyword>
<feature type="compositionally biased region" description="Low complexity" evidence="11">
    <location>
        <begin position="449"/>
        <end position="464"/>
    </location>
</feature>
<feature type="compositionally biased region" description="Polar residues" evidence="11">
    <location>
        <begin position="286"/>
        <end position="319"/>
    </location>
</feature>
<keyword evidence="14" id="KW-1185">Reference proteome</keyword>
<keyword evidence="10" id="KW-0472">Membrane</keyword>
<dbReference type="Proteomes" id="UP000664521">
    <property type="component" value="Unassembled WGS sequence"/>
</dbReference>
<evidence type="ECO:0000256" key="6">
    <source>
        <dbReference type="ARBA" id="ARBA00022553"/>
    </source>
</evidence>
<dbReference type="FunFam" id="1.25.40.90:FF:000010">
    <property type="entry name" value="EH domain binding protein"/>
    <property type="match status" value="1"/>
</dbReference>
<dbReference type="GO" id="GO:0006897">
    <property type="term" value="P:endocytosis"/>
    <property type="evidence" value="ECO:0007669"/>
    <property type="project" value="TreeGrafter"/>
</dbReference>
<dbReference type="InterPro" id="IPR013809">
    <property type="entry name" value="ENTH"/>
</dbReference>
<dbReference type="PANTHER" id="PTHR12276">
    <property type="entry name" value="EPSIN/ENT-RELATED"/>
    <property type="match status" value="1"/>
</dbReference>
<feature type="region of interest" description="Disordered" evidence="11">
    <location>
        <begin position="145"/>
        <end position="427"/>
    </location>
</feature>
<keyword evidence="9" id="KW-0446">Lipid-binding</keyword>
<evidence type="ECO:0000256" key="7">
    <source>
        <dbReference type="ARBA" id="ARBA00022737"/>
    </source>
</evidence>
<dbReference type="OrthoDB" id="4033880at2759"/>
<sequence length="593" mass="65718">MTSKVVRSVKNVTKGYSHVQVKVRNATSNDPWGPTGTDMTEIAQLTFNGSNDFYEIMDMLDKRLNDKGKNWRHVLKSLKVLDYCLHEGSELVVTWARKNVYIIKTLREFQYVDDDGKDVGQNVRVSAKELTSLILDEERLRTERSDRKTWKSRVTGIDEFGPQQGGSAYTGGSGPTTPQRRRPHPRRQGTDEEDAEYRLAIEASKYEAEEDKKRRNKSEAPADDDDLAKAIKLSKEEEELRRKELEESNATSLFDDTPTTSTQPQYTGYNQGYQQQGAVDWFGNPVDQQPQQAQTTGYLNSAYSQPTGSQNQQTGYQNGFQPQQTGFDQSQFQQQPNYLQQQSTVQPQQTAFGNMNNPYGQQQNDFSNQFQQLQVSSPQAGSHNPWASNQQSQQDALKPAPTGSNNPFASSFNRPQPQQPGPPSLNSLAEQRTATQFNQSSYNPITSYQAPQQPQAPQKEQNPQHARLNALLASGEGMDTFGNTGDLRIPAQHTAPGTFVNSAGQGLTRLHTAQTGNNPFFSQQFTGAPPQPSSAGGFGVPQQQPNRVFPAQTGPAGANGFGGNPFGQPNNNPFGMQQSHQSQNQNTGSLIDL</sequence>
<evidence type="ECO:0000256" key="5">
    <source>
        <dbReference type="ARBA" id="ARBA00022499"/>
    </source>
</evidence>
<feature type="compositionally biased region" description="Low complexity" evidence="11">
    <location>
        <begin position="361"/>
        <end position="374"/>
    </location>
</feature>
<dbReference type="GO" id="GO:0007015">
    <property type="term" value="P:actin filament organization"/>
    <property type="evidence" value="ECO:0007669"/>
    <property type="project" value="TreeGrafter"/>
</dbReference>
<dbReference type="EMBL" id="CAJPDS010000073">
    <property type="protein sequence ID" value="CAF9934206.1"/>
    <property type="molecule type" value="Genomic_DNA"/>
</dbReference>
<dbReference type="SMART" id="SM00273">
    <property type="entry name" value="ENTH"/>
    <property type="match status" value="1"/>
</dbReference>
<keyword evidence="6" id="KW-0597">Phosphoprotein</keyword>
<feature type="domain" description="ENTH" evidence="12">
    <location>
        <begin position="11"/>
        <end position="144"/>
    </location>
</feature>
<evidence type="ECO:0000256" key="2">
    <source>
        <dbReference type="ARBA" id="ARBA00004496"/>
    </source>
</evidence>
<dbReference type="GO" id="GO:0070530">
    <property type="term" value="F:K63-linked polyubiquitin modification-dependent protein binding"/>
    <property type="evidence" value="ECO:0007669"/>
    <property type="project" value="UniProtKB-ARBA"/>
</dbReference>
<evidence type="ECO:0000256" key="10">
    <source>
        <dbReference type="ARBA" id="ARBA00023136"/>
    </source>
</evidence>
<feature type="compositionally biased region" description="Polar residues" evidence="11">
    <location>
        <begin position="375"/>
        <end position="395"/>
    </location>
</feature>
<evidence type="ECO:0000313" key="14">
    <source>
        <dbReference type="Proteomes" id="UP000664521"/>
    </source>
</evidence>
<feature type="compositionally biased region" description="Low complexity" evidence="11">
    <location>
        <begin position="320"/>
        <end position="349"/>
    </location>
</feature>
<dbReference type="SUPFAM" id="SSF48464">
    <property type="entry name" value="ENTH/VHS domain"/>
    <property type="match status" value="1"/>
</dbReference>
<dbReference type="Pfam" id="PF01417">
    <property type="entry name" value="ENTH"/>
    <property type="match status" value="1"/>
</dbReference>
<dbReference type="PANTHER" id="PTHR12276:SF110">
    <property type="entry name" value="EPSIN-1-RELATED"/>
    <property type="match status" value="1"/>
</dbReference>
<feature type="compositionally biased region" description="Polar residues" evidence="11">
    <location>
        <begin position="402"/>
        <end position="416"/>
    </location>
</feature>
<keyword evidence="8" id="KW-0832">Ubl conjugation</keyword>
<comment type="caution">
    <text evidence="13">The sequence shown here is derived from an EMBL/GenBank/DDBJ whole genome shotgun (WGS) entry which is preliminary data.</text>
</comment>
<reference evidence="13" key="1">
    <citation type="submission" date="2021-03" db="EMBL/GenBank/DDBJ databases">
        <authorList>
            <person name="Tagirdzhanova G."/>
        </authorList>
    </citation>
    <scope>NUCLEOTIDE SEQUENCE</scope>
</reference>
<dbReference type="SMART" id="SM00726">
    <property type="entry name" value="UIM"/>
    <property type="match status" value="2"/>
</dbReference>
<keyword evidence="4" id="KW-0963">Cytoplasm</keyword>
<evidence type="ECO:0000256" key="9">
    <source>
        <dbReference type="ARBA" id="ARBA00023121"/>
    </source>
</evidence>
<keyword evidence="5" id="KW-1017">Isopeptide bond</keyword>
<dbReference type="PROSITE" id="PS50942">
    <property type="entry name" value="ENTH"/>
    <property type="match status" value="1"/>
</dbReference>
<evidence type="ECO:0000256" key="8">
    <source>
        <dbReference type="ARBA" id="ARBA00022843"/>
    </source>
</evidence>
<dbReference type="GO" id="GO:0005768">
    <property type="term" value="C:endosome"/>
    <property type="evidence" value="ECO:0007669"/>
    <property type="project" value="TreeGrafter"/>
</dbReference>
<feature type="region of interest" description="Disordered" evidence="11">
    <location>
        <begin position="547"/>
        <end position="593"/>
    </location>
</feature>
<evidence type="ECO:0000256" key="3">
    <source>
        <dbReference type="ARBA" id="ARBA00010130"/>
    </source>
</evidence>
<feature type="compositionally biased region" description="Polar residues" evidence="11">
    <location>
        <begin position="576"/>
        <end position="593"/>
    </location>
</feature>
<evidence type="ECO:0000256" key="11">
    <source>
        <dbReference type="SAM" id="MobiDB-lite"/>
    </source>
</evidence>
<feature type="compositionally biased region" description="Low complexity" evidence="11">
    <location>
        <begin position="566"/>
        <end position="575"/>
    </location>
</feature>
<evidence type="ECO:0000313" key="13">
    <source>
        <dbReference type="EMBL" id="CAF9934206.1"/>
    </source>
</evidence>
<evidence type="ECO:0000259" key="12">
    <source>
        <dbReference type="PROSITE" id="PS50942"/>
    </source>
</evidence>
<dbReference type="GO" id="GO:0030276">
    <property type="term" value="F:clathrin binding"/>
    <property type="evidence" value="ECO:0007669"/>
    <property type="project" value="TreeGrafter"/>
</dbReference>
<dbReference type="CDD" id="cd16991">
    <property type="entry name" value="ENTH_Ent1_Ent2"/>
    <property type="match status" value="1"/>
</dbReference>
<accession>A0A8H3G751</accession>
<evidence type="ECO:0000256" key="4">
    <source>
        <dbReference type="ARBA" id="ARBA00022490"/>
    </source>
</evidence>
<comment type="subcellular location">
    <subcellularLocation>
        <location evidence="2">Cytoplasm</location>
    </subcellularLocation>
    <subcellularLocation>
        <location evidence="1">Membrane</location>
        <topology evidence="1">Peripheral membrane protein</topology>
    </subcellularLocation>
</comment>
<dbReference type="InterPro" id="IPR003903">
    <property type="entry name" value="UIM_dom"/>
</dbReference>
<feature type="compositionally biased region" description="Low complexity" evidence="11">
    <location>
        <begin position="263"/>
        <end position="277"/>
    </location>
</feature>
<feature type="region of interest" description="Disordered" evidence="11">
    <location>
        <begin position="443"/>
        <end position="464"/>
    </location>
</feature>
<feature type="compositionally biased region" description="Basic and acidic residues" evidence="11">
    <location>
        <begin position="196"/>
        <end position="220"/>
    </location>
</feature>
<feature type="compositionally biased region" description="Basic and acidic residues" evidence="11">
    <location>
        <begin position="227"/>
        <end position="246"/>
    </location>
</feature>
<dbReference type="PROSITE" id="PS50330">
    <property type="entry name" value="UIM"/>
    <property type="match status" value="2"/>
</dbReference>
<gene>
    <name evidence="13" type="ORF">HETSPECPRED_009141</name>
</gene>